<feature type="region of interest" description="Disordered" evidence="1">
    <location>
        <begin position="1"/>
        <end position="136"/>
    </location>
</feature>
<comment type="caution">
    <text evidence="2">The sequence shown here is derived from an EMBL/GenBank/DDBJ whole genome shotgun (WGS) entry which is preliminary data.</text>
</comment>
<reference evidence="2" key="1">
    <citation type="journal article" date="2021" name="Proc. Natl. Acad. Sci. U.S.A.">
        <title>Three genomes in the algal genus Volvox reveal the fate of a haploid sex-determining region after a transition to homothallism.</title>
        <authorList>
            <person name="Yamamoto K."/>
            <person name="Hamaji T."/>
            <person name="Kawai-Toyooka H."/>
            <person name="Matsuzaki R."/>
            <person name="Takahashi F."/>
            <person name="Nishimura Y."/>
            <person name="Kawachi M."/>
            <person name="Noguchi H."/>
            <person name="Minakuchi Y."/>
            <person name="Umen J.G."/>
            <person name="Toyoda A."/>
            <person name="Nozaki H."/>
        </authorList>
    </citation>
    <scope>NUCLEOTIDE SEQUENCE</scope>
    <source>
        <strain evidence="2">NIES-3780</strain>
    </source>
</reference>
<feature type="compositionally biased region" description="Polar residues" evidence="1">
    <location>
        <begin position="96"/>
        <end position="124"/>
    </location>
</feature>
<keyword evidence="3" id="KW-1185">Reference proteome</keyword>
<name>A0A8J4AZB3_9CHLO</name>
<evidence type="ECO:0000313" key="3">
    <source>
        <dbReference type="Proteomes" id="UP000747399"/>
    </source>
</evidence>
<evidence type="ECO:0000256" key="1">
    <source>
        <dbReference type="SAM" id="MobiDB-lite"/>
    </source>
</evidence>
<protein>
    <submittedName>
        <fullName evidence="2">Uncharacterized protein</fullName>
    </submittedName>
</protein>
<gene>
    <name evidence="2" type="ORF">Vafri_4928</name>
</gene>
<dbReference type="Proteomes" id="UP000747399">
    <property type="component" value="Unassembled WGS sequence"/>
</dbReference>
<dbReference type="AlphaFoldDB" id="A0A8J4AZB3"/>
<evidence type="ECO:0000313" key="2">
    <source>
        <dbReference type="EMBL" id="GIL48281.1"/>
    </source>
</evidence>
<feature type="compositionally biased region" description="Basic residues" evidence="1">
    <location>
        <begin position="45"/>
        <end position="54"/>
    </location>
</feature>
<accession>A0A8J4AZB3</accession>
<organism evidence="2 3">
    <name type="scientific">Volvox africanus</name>
    <dbReference type="NCBI Taxonomy" id="51714"/>
    <lineage>
        <taxon>Eukaryota</taxon>
        <taxon>Viridiplantae</taxon>
        <taxon>Chlorophyta</taxon>
        <taxon>core chlorophytes</taxon>
        <taxon>Chlorophyceae</taxon>
        <taxon>CS clade</taxon>
        <taxon>Chlamydomonadales</taxon>
        <taxon>Volvocaceae</taxon>
        <taxon>Volvox</taxon>
    </lineage>
</organism>
<proteinExistence type="predicted"/>
<sequence>MQLGRIAECSFRTHKSRASLTHRAPPRPSAPPVTTFQRPRSVVTHAKRSSKRLKKQDDSDPGLDDAASGWDDALANIPSEDEASWAPDGATEQDPSDLSASASTERTASQGPDPSESAPSTSYASGRDQGDGRKKAQSTVITLAEYNMLMDAVAVREKELAAQRERAAREAAGTVALTVPEVSPLDTSRQGFQAFALDGGDLELLVAETADGRLLLSDSYVAAKAASSDGSGGGGSAAVQYSRPRVEGEMPSEPLTFQAIPWTERGSSDMFKRKAATNKVKKVYFIGLEPSEQNGWRKPIFDLDSVFVFDGKSRVLSRSEVRLVGTLPLLEPVLRIRSSGLTLEESYLLPDPIEVSMNTASNLADMSPEELAERMEELEKAAESLDEFDEMPDVPSVDMM</sequence>
<feature type="region of interest" description="Disordered" evidence="1">
    <location>
        <begin position="226"/>
        <end position="250"/>
    </location>
</feature>
<dbReference type="EMBL" id="BNCO01000005">
    <property type="protein sequence ID" value="GIL48281.1"/>
    <property type="molecule type" value="Genomic_DNA"/>
</dbReference>